<dbReference type="Proteomes" id="UP000439903">
    <property type="component" value="Unassembled WGS sequence"/>
</dbReference>
<accession>A0A8H4AYE5</accession>
<evidence type="ECO:0000313" key="2">
    <source>
        <dbReference type="EMBL" id="KAF0543997.1"/>
    </source>
</evidence>
<proteinExistence type="predicted"/>
<feature type="region of interest" description="Disordered" evidence="1">
    <location>
        <begin position="79"/>
        <end position="105"/>
    </location>
</feature>
<feature type="compositionally biased region" description="Acidic residues" evidence="1">
    <location>
        <begin position="81"/>
        <end position="90"/>
    </location>
</feature>
<feature type="compositionally biased region" description="Basic and acidic residues" evidence="1">
    <location>
        <begin position="91"/>
        <end position="102"/>
    </location>
</feature>
<dbReference type="AlphaFoldDB" id="A0A8H4AYE5"/>
<organism evidence="2 3">
    <name type="scientific">Gigaspora margarita</name>
    <dbReference type="NCBI Taxonomy" id="4874"/>
    <lineage>
        <taxon>Eukaryota</taxon>
        <taxon>Fungi</taxon>
        <taxon>Fungi incertae sedis</taxon>
        <taxon>Mucoromycota</taxon>
        <taxon>Glomeromycotina</taxon>
        <taxon>Glomeromycetes</taxon>
        <taxon>Diversisporales</taxon>
        <taxon>Gigasporaceae</taxon>
        <taxon>Gigaspora</taxon>
    </lineage>
</organism>
<protein>
    <submittedName>
        <fullName evidence="2">Uncharacterized protein</fullName>
    </submittedName>
</protein>
<evidence type="ECO:0000256" key="1">
    <source>
        <dbReference type="SAM" id="MobiDB-lite"/>
    </source>
</evidence>
<comment type="caution">
    <text evidence="2">The sequence shown here is derived from an EMBL/GenBank/DDBJ whole genome shotgun (WGS) entry which is preliminary data.</text>
</comment>
<name>A0A8H4AYE5_GIGMA</name>
<gene>
    <name evidence="2" type="ORF">F8M41_003205</name>
</gene>
<sequence length="142" mass="16116">MDKQKTLARNNANQIVQESILTGLSFDLIQLDMSDSEPNNEPDNKRSKNLLLAKNSKGKVTQNACSGHILTELIDQLFSDNDNEDNSDNEDNWKDINNDKTSEYSTNNNLTEKFISFDAHNSRTYNDNSDEPVNNKPFLVFA</sequence>
<dbReference type="EMBL" id="WTPW01000129">
    <property type="protein sequence ID" value="KAF0543997.1"/>
    <property type="molecule type" value="Genomic_DNA"/>
</dbReference>
<reference evidence="2 3" key="1">
    <citation type="journal article" date="2019" name="Environ. Microbiol.">
        <title>At the nexus of three kingdoms: the genome of the mycorrhizal fungus Gigaspora margarita provides insights into plant, endobacterial and fungal interactions.</title>
        <authorList>
            <person name="Venice F."/>
            <person name="Ghignone S."/>
            <person name="Salvioli di Fossalunga A."/>
            <person name="Amselem J."/>
            <person name="Novero M."/>
            <person name="Xianan X."/>
            <person name="Sedzielewska Toro K."/>
            <person name="Morin E."/>
            <person name="Lipzen A."/>
            <person name="Grigoriev I.V."/>
            <person name="Henrissat B."/>
            <person name="Martin F.M."/>
            <person name="Bonfante P."/>
        </authorList>
    </citation>
    <scope>NUCLEOTIDE SEQUENCE [LARGE SCALE GENOMIC DNA]</scope>
    <source>
        <strain evidence="2 3">BEG34</strain>
    </source>
</reference>
<evidence type="ECO:0000313" key="3">
    <source>
        <dbReference type="Proteomes" id="UP000439903"/>
    </source>
</evidence>
<keyword evidence="3" id="KW-1185">Reference proteome</keyword>